<feature type="signal peptide" evidence="1">
    <location>
        <begin position="1"/>
        <end position="25"/>
    </location>
</feature>
<keyword evidence="3" id="KW-1185">Reference proteome</keyword>
<organism evidence="2 3">
    <name type="scientific">Prosthecobacter fusiformis</name>
    <dbReference type="NCBI Taxonomy" id="48464"/>
    <lineage>
        <taxon>Bacteria</taxon>
        <taxon>Pseudomonadati</taxon>
        <taxon>Verrucomicrobiota</taxon>
        <taxon>Verrucomicrobiia</taxon>
        <taxon>Verrucomicrobiales</taxon>
        <taxon>Verrucomicrobiaceae</taxon>
        <taxon>Prosthecobacter</taxon>
    </lineage>
</organism>
<dbReference type="RefSeq" id="WP_133793003.1">
    <property type="nucleotide sequence ID" value="NZ_SOCA01000001.1"/>
</dbReference>
<proteinExistence type="predicted"/>
<comment type="caution">
    <text evidence="2">The sequence shown here is derived from an EMBL/GenBank/DDBJ whole genome shotgun (WGS) entry which is preliminary data.</text>
</comment>
<gene>
    <name evidence="2" type="ORF">EI77_00320</name>
</gene>
<dbReference type="Proteomes" id="UP000295662">
    <property type="component" value="Unassembled WGS sequence"/>
</dbReference>
<protein>
    <submittedName>
        <fullName evidence="2">Uncharacterized protein</fullName>
    </submittedName>
</protein>
<dbReference type="AlphaFoldDB" id="A0A4R7SS62"/>
<name>A0A4R7SS62_9BACT</name>
<dbReference type="OrthoDB" id="9847060at2"/>
<evidence type="ECO:0000256" key="1">
    <source>
        <dbReference type="SAM" id="SignalP"/>
    </source>
</evidence>
<accession>A0A4R7SS62</accession>
<dbReference type="EMBL" id="SOCA01000001">
    <property type="protein sequence ID" value="TDU81018.1"/>
    <property type="molecule type" value="Genomic_DNA"/>
</dbReference>
<reference evidence="2 3" key="1">
    <citation type="submission" date="2019-03" db="EMBL/GenBank/DDBJ databases">
        <title>Genomic Encyclopedia of Archaeal and Bacterial Type Strains, Phase II (KMG-II): from individual species to whole genera.</title>
        <authorList>
            <person name="Goeker M."/>
        </authorList>
    </citation>
    <scope>NUCLEOTIDE SEQUENCE [LARGE SCALE GENOMIC DNA]</scope>
    <source>
        <strain evidence="2 3">ATCC 25309</strain>
    </source>
</reference>
<evidence type="ECO:0000313" key="2">
    <source>
        <dbReference type="EMBL" id="TDU81018.1"/>
    </source>
</evidence>
<evidence type="ECO:0000313" key="3">
    <source>
        <dbReference type="Proteomes" id="UP000295662"/>
    </source>
</evidence>
<dbReference type="PROSITE" id="PS51257">
    <property type="entry name" value="PROKAR_LIPOPROTEIN"/>
    <property type="match status" value="1"/>
</dbReference>
<feature type="chain" id="PRO_5021019822" evidence="1">
    <location>
        <begin position="26"/>
        <end position="153"/>
    </location>
</feature>
<sequence length="153" mass="17005">MPLRPALCLSLTVLLSACISSTPTAEKLDELERNVRAEYRQEYVMLEDQRRTGTLSGEEYTIAKSALDKRVQNRVDTMAWSRHALVQSDMKAHAIPTPDKPQKNLPPGVGTLQGSVYNAQRQNGIGNQAMGNLMQELGGTDFNQRRAGTLYDQ</sequence>
<keyword evidence="1" id="KW-0732">Signal</keyword>